<name>A0A1H6BFJ6_9BACT</name>
<comment type="cofactor">
    <cofactor evidence="1">
        <name>Zn(2+)</name>
        <dbReference type="ChEBI" id="CHEBI:29105"/>
    </cofactor>
</comment>
<dbReference type="SUPFAM" id="SSF51556">
    <property type="entry name" value="Metallo-dependent hydrolases"/>
    <property type="match status" value="1"/>
</dbReference>
<reference evidence="7 8" key="1">
    <citation type="submission" date="2016-10" db="EMBL/GenBank/DDBJ databases">
        <authorList>
            <person name="de Groot N.N."/>
        </authorList>
    </citation>
    <scope>NUCLEOTIDE SEQUENCE [LARGE SCALE GENOMIC DNA]</scope>
    <source>
        <strain evidence="7 8">DSM 22489</strain>
    </source>
</reference>
<dbReference type="PANTHER" id="PTHR43114:SF6">
    <property type="entry name" value="ADENINE DEAMINASE"/>
    <property type="match status" value="1"/>
</dbReference>
<comment type="similarity">
    <text evidence="2">Belongs to the metallo-dependent hydrolases superfamily. Adenosine and AMP deaminases family.</text>
</comment>
<dbReference type="EMBL" id="FNVA01000007">
    <property type="protein sequence ID" value="SEG59563.1"/>
    <property type="molecule type" value="Genomic_DNA"/>
</dbReference>
<proteinExistence type="inferred from homology"/>
<evidence type="ECO:0000313" key="8">
    <source>
        <dbReference type="Proteomes" id="UP000236728"/>
    </source>
</evidence>
<dbReference type="PANTHER" id="PTHR43114">
    <property type="entry name" value="ADENINE DEAMINASE"/>
    <property type="match status" value="1"/>
</dbReference>
<dbReference type="RefSeq" id="WP_103934550.1">
    <property type="nucleotide sequence ID" value="NZ_FNVA01000007.1"/>
</dbReference>
<evidence type="ECO:0000259" key="6">
    <source>
        <dbReference type="Pfam" id="PF00962"/>
    </source>
</evidence>
<evidence type="ECO:0000256" key="2">
    <source>
        <dbReference type="ARBA" id="ARBA00006676"/>
    </source>
</evidence>
<dbReference type="Pfam" id="PF00962">
    <property type="entry name" value="A_deaminase"/>
    <property type="match status" value="1"/>
</dbReference>
<dbReference type="GO" id="GO:0019239">
    <property type="term" value="F:deaminase activity"/>
    <property type="evidence" value="ECO:0007669"/>
    <property type="project" value="InterPro"/>
</dbReference>
<evidence type="ECO:0000256" key="3">
    <source>
        <dbReference type="ARBA" id="ARBA00022723"/>
    </source>
</evidence>
<dbReference type="AlphaFoldDB" id="A0A1H6BFJ6"/>
<dbReference type="NCBIfam" id="TIGR01430">
    <property type="entry name" value="aden_deam"/>
    <property type="match status" value="1"/>
</dbReference>
<accession>A0A1H6BFJ6</accession>
<gene>
    <name evidence="7" type="ORF">SAMN05421819_3673</name>
</gene>
<dbReference type="GO" id="GO:0016814">
    <property type="term" value="F:hydrolase activity, acting on carbon-nitrogen (but not peptide) bonds, in cyclic amidines"/>
    <property type="evidence" value="ECO:0007669"/>
    <property type="project" value="UniProtKB-ARBA"/>
</dbReference>
<dbReference type="InterPro" id="IPR001365">
    <property type="entry name" value="A_deaminase_dom"/>
</dbReference>
<dbReference type="GO" id="GO:0046872">
    <property type="term" value="F:metal ion binding"/>
    <property type="evidence" value="ECO:0007669"/>
    <property type="project" value="UniProtKB-KW"/>
</dbReference>
<evidence type="ECO:0000256" key="5">
    <source>
        <dbReference type="ARBA" id="ARBA00022833"/>
    </source>
</evidence>
<keyword evidence="5" id="KW-0862">Zinc</keyword>
<keyword evidence="8" id="KW-1185">Reference proteome</keyword>
<sequence>MARRTTPPAQPDAQLDPVEWLKGLPKAELHLHLEGSITPETLVELSRQNDAVPLTMQQARGVYSYTDFPSFLMSFKAVTERLHKPADYETITYNMLRDLSTQGARHAEAYISIGILHWQNRLDVDLVVEAMERGRVRGEKDFGVSLLWIIDAVRHFGVEACAKVFDKAAELSRILPSVVGIGIGGDEARGPAQEFREVYAKAKEAGLHLTCHAGESTGPQSIWGAINIGAERIGHALTAEQDPDLVEVLAERQIPLELNVTSNLKTGCCPPLQDRPDVPDHPVKRYFEDGLMVTLNSDDPPFFGANLLEEYVLVHKEFEFSLEQMRELAANSIEASFLRPERKLALLAEIEHYGW</sequence>
<dbReference type="Proteomes" id="UP000236728">
    <property type="component" value="Unassembled WGS sequence"/>
</dbReference>
<organism evidence="7 8">
    <name type="scientific">Bryocella elongata</name>
    <dbReference type="NCBI Taxonomy" id="863522"/>
    <lineage>
        <taxon>Bacteria</taxon>
        <taxon>Pseudomonadati</taxon>
        <taxon>Acidobacteriota</taxon>
        <taxon>Terriglobia</taxon>
        <taxon>Terriglobales</taxon>
        <taxon>Acidobacteriaceae</taxon>
        <taxon>Bryocella</taxon>
    </lineage>
</organism>
<dbReference type="OrthoDB" id="9779574at2"/>
<keyword evidence="3" id="KW-0479">Metal-binding</keyword>
<evidence type="ECO:0000256" key="1">
    <source>
        <dbReference type="ARBA" id="ARBA00001947"/>
    </source>
</evidence>
<evidence type="ECO:0000256" key="4">
    <source>
        <dbReference type="ARBA" id="ARBA00022801"/>
    </source>
</evidence>
<feature type="domain" description="Adenosine deaminase" evidence="6">
    <location>
        <begin position="25"/>
        <end position="352"/>
    </location>
</feature>
<keyword evidence="4" id="KW-0378">Hydrolase</keyword>
<protein>
    <submittedName>
        <fullName evidence="7">Adenosine deaminase</fullName>
    </submittedName>
</protein>
<dbReference type="InterPro" id="IPR032466">
    <property type="entry name" value="Metal_Hydrolase"/>
</dbReference>
<evidence type="ECO:0000313" key="7">
    <source>
        <dbReference type="EMBL" id="SEG59563.1"/>
    </source>
</evidence>
<dbReference type="Gene3D" id="3.20.20.140">
    <property type="entry name" value="Metal-dependent hydrolases"/>
    <property type="match status" value="1"/>
</dbReference>
<dbReference type="InterPro" id="IPR006330">
    <property type="entry name" value="Ado/ade_deaminase"/>
</dbReference>